<dbReference type="CDD" id="cd17535">
    <property type="entry name" value="REC_NarL-like"/>
    <property type="match status" value="1"/>
</dbReference>
<dbReference type="InterPro" id="IPR039420">
    <property type="entry name" value="WalR-like"/>
</dbReference>
<evidence type="ECO:0000313" key="7">
    <source>
        <dbReference type="EMBL" id="WFG38642.1"/>
    </source>
</evidence>
<dbReference type="InterPro" id="IPR001789">
    <property type="entry name" value="Sig_transdc_resp-reg_receiver"/>
</dbReference>
<dbReference type="GO" id="GO:0000160">
    <property type="term" value="P:phosphorelay signal transduction system"/>
    <property type="evidence" value="ECO:0007669"/>
    <property type="project" value="InterPro"/>
</dbReference>
<evidence type="ECO:0000313" key="8">
    <source>
        <dbReference type="Proteomes" id="UP001219901"/>
    </source>
</evidence>
<reference evidence="8" key="3">
    <citation type="submission" date="2023-06" db="EMBL/GenBank/DDBJ databases">
        <title>Pangenomics reveal diversification of enzyme families and niche specialization in globally abundant SAR202 bacteria.</title>
        <authorList>
            <person name="Saw J.H.W."/>
        </authorList>
    </citation>
    <scope>NUCLEOTIDE SEQUENCE [LARGE SCALE GENOMIC DNA]</scope>
    <source>
        <strain evidence="8">JH1073</strain>
    </source>
</reference>
<dbReference type="Pfam" id="PF00196">
    <property type="entry name" value="GerE"/>
    <property type="match status" value="1"/>
</dbReference>
<evidence type="ECO:0000259" key="4">
    <source>
        <dbReference type="PROSITE" id="PS50043"/>
    </source>
</evidence>
<dbReference type="InterPro" id="IPR000792">
    <property type="entry name" value="Tscrpt_reg_LuxR_C"/>
</dbReference>
<evidence type="ECO:0000256" key="1">
    <source>
        <dbReference type="ARBA" id="ARBA00022553"/>
    </source>
</evidence>
<reference evidence="7" key="2">
    <citation type="journal article" date="2023" name="Nat. Commun.">
        <title>Cultivation of marine bacteria of the SAR202 clade.</title>
        <authorList>
            <person name="Lim Y."/>
            <person name="Seo J.H."/>
            <person name="Giovannoni S.J."/>
            <person name="Kang I."/>
            <person name="Cho J.C."/>
        </authorList>
    </citation>
    <scope>NUCLEOTIDE SEQUENCE</scope>
    <source>
        <strain evidence="7">JH1073</strain>
    </source>
</reference>
<gene>
    <name evidence="6" type="ORF">GKO46_14025</name>
    <name evidence="7" type="ORF">GKO48_03145</name>
</gene>
<evidence type="ECO:0000259" key="5">
    <source>
        <dbReference type="PROSITE" id="PS50110"/>
    </source>
</evidence>
<keyword evidence="2" id="KW-0238">DNA-binding</keyword>
<protein>
    <submittedName>
        <fullName evidence="7">Response regulator</fullName>
    </submittedName>
</protein>
<dbReference type="SMART" id="SM00448">
    <property type="entry name" value="REC"/>
    <property type="match status" value="1"/>
</dbReference>
<dbReference type="SMART" id="SM00421">
    <property type="entry name" value="HTH_LUXR"/>
    <property type="match status" value="1"/>
</dbReference>
<keyword evidence="8" id="KW-1185">Reference proteome</keyword>
<dbReference type="Proteomes" id="UP001219901">
    <property type="component" value="Chromosome"/>
</dbReference>
<dbReference type="GO" id="GO:0003677">
    <property type="term" value="F:DNA binding"/>
    <property type="evidence" value="ECO:0007669"/>
    <property type="project" value="UniProtKB-KW"/>
</dbReference>
<evidence type="ECO:0000256" key="2">
    <source>
        <dbReference type="ARBA" id="ARBA00023125"/>
    </source>
</evidence>
<feature type="modified residue" description="4-aspartylphosphate" evidence="3">
    <location>
        <position position="59"/>
    </location>
</feature>
<dbReference type="PRINTS" id="PR00038">
    <property type="entry name" value="HTHLUXR"/>
</dbReference>
<dbReference type="PROSITE" id="PS50110">
    <property type="entry name" value="RESPONSE_REGULATORY"/>
    <property type="match status" value="1"/>
</dbReference>
<feature type="domain" description="Response regulatory" evidence="5">
    <location>
        <begin position="8"/>
        <end position="126"/>
    </location>
</feature>
<accession>A0AAJ5ZGS0</accession>
<dbReference type="Proteomes" id="UP001321249">
    <property type="component" value="Unassembled WGS sequence"/>
</dbReference>
<dbReference type="Gene3D" id="3.40.50.2300">
    <property type="match status" value="1"/>
</dbReference>
<dbReference type="SUPFAM" id="SSF52172">
    <property type="entry name" value="CheY-like"/>
    <property type="match status" value="1"/>
</dbReference>
<dbReference type="SUPFAM" id="SSF46894">
    <property type="entry name" value="C-terminal effector domain of the bipartite response regulators"/>
    <property type="match status" value="1"/>
</dbReference>
<sequence>MKLSAPMRLFVVDDHRIFTDGLIELLSSEDDFDVVGNASSISDAKLTICNANADAVIIDVHLPDGDGFLLHEWMTENCKSDLPKMLYVTGDDRVTSINRAITLGAMAYLDKTGGWEEVANALRRSATGSKTLGTNIASKLAEYSFTPETTDTELSLREKEILKGISNGLTAKEMAADLNLALPTVRTYVSRMFKKLGAKDRAHAVSIGYARGLIGS</sequence>
<evidence type="ECO:0000313" key="9">
    <source>
        <dbReference type="Proteomes" id="UP001321249"/>
    </source>
</evidence>
<evidence type="ECO:0000313" key="6">
    <source>
        <dbReference type="EMBL" id="MDG0868177.1"/>
    </source>
</evidence>
<dbReference type="InterPro" id="IPR058245">
    <property type="entry name" value="NreC/VraR/RcsB-like_REC"/>
</dbReference>
<dbReference type="EMBL" id="WMBE01000010">
    <property type="protein sequence ID" value="MDG0868177.1"/>
    <property type="molecule type" value="Genomic_DNA"/>
</dbReference>
<feature type="domain" description="HTH luxR-type" evidence="4">
    <location>
        <begin position="147"/>
        <end position="212"/>
    </location>
</feature>
<dbReference type="CDD" id="cd06170">
    <property type="entry name" value="LuxR_C_like"/>
    <property type="match status" value="1"/>
</dbReference>
<keyword evidence="1 3" id="KW-0597">Phosphoprotein</keyword>
<dbReference type="RefSeq" id="WP_342827297.1">
    <property type="nucleotide sequence ID" value="NZ_CP046146.1"/>
</dbReference>
<dbReference type="GO" id="GO:0006355">
    <property type="term" value="P:regulation of DNA-templated transcription"/>
    <property type="evidence" value="ECO:0007669"/>
    <property type="project" value="InterPro"/>
</dbReference>
<evidence type="ECO:0000256" key="3">
    <source>
        <dbReference type="PROSITE-ProRule" id="PRU00169"/>
    </source>
</evidence>
<dbReference type="InterPro" id="IPR016032">
    <property type="entry name" value="Sig_transdc_resp-reg_C-effctor"/>
</dbReference>
<dbReference type="EMBL" id="CP046147">
    <property type="protein sequence ID" value="WFG38642.1"/>
    <property type="molecule type" value="Genomic_DNA"/>
</dbReference>
<dbReference type="Pfam" id="PF00072">
    <property type="entry name" value="Response_reg"/>
    <property type="match status" value="1"/>
</dbReference>
<dbReference type="PROSITE" id="PS50043">
    <property type="entry name" value="HTH_LUXR_2"/>
    <property type="match status" value="1"/>
</dbReference>
<dbReference type="AlphaFoldDB" id="A0AAJ5ZGS0"/>
<dbReference type="InterPro" id="IPR011006">
    <property type="entry name" value="CheY-like_superfamily"/>
</dbReference>
<dbReference type="PANTHER" id="PTHR43214">
    <property type="entry name" value="TWO-COMPONENT RESPONSE REGULATOR"/>
    <property type="match status" value="1"/>
</dbReference>
<reference evidence="8 9" key="1">
    <citation type="submission" date="2019-11" db="EMBL/GenBank/DDBJ databases">
        <authorList>
            <person name="Cho J.-C."/>
        </authorList>
    </citation>
    <scope>NUCLEOTIDE SEQUENCE [LARGE SCALE GENOMIC DNA]</scope>
    <source>
        <strain evidence="7 8">JH1073</strain>
        <strain evidence="6 9">JH702</strain>
    </source>
</reference>
<proteinExistence type="predicted"/>
<name>A0AAJ5ZGS0_9CHLR</name>
<organism evidence="7 8">
    <name type="scientific">Candidatus Lucifugimonas marina</name>
    <dbReference type="NCBI Taxonomy" id="3038979"/>
    <lineage>
        <taxon>Bacteria</taxon>
        <taxon>Bacillati</taxon>
        <taxon>Chloroflexota</taxon>
        <taxon>Dehalococcoidia</taxon>
        <taxon>SAR202 cluster</taxon>
        <taxon>Candidatus Lucifugimonadales</taxon>
        <taxon>Candidatus Lucifugimonadaceae</taxon>
        <taxon>Candidatus Lucifugimonas</taxon>
    </lineage>
</organism>